<dbReference type="EMBL" id="BIFH01000016">
    <property type="protein sequence ID" value="GCD94557.1"/>
    <property type="molecule type" value="Genomic_DNA"/>
</dbReference>
<name>A0A401YIZ9_9ACTN</name>
<comment type="caution">
    <text evidence="1">The sequence shown here is derived from an EMBL/GenBank/DDBJ whole genome shotgun (WGS) entry which is preliminary data.</text>
</comment>
<dbReference type="OrthoDB" id="4269212at2"/>
<sequence length="70" mass="7462">MTRTWHTASVELVDGYPVRGADGVPTTSVPTARVAIEGGFAHLDIPDTGVVQVVSAPAIRLITYREEARS</sequence>
<keyword evidence="2" id="KW-1185">Reference proteome</keyword>
<gene>
    <name evidence="1" type="ORF">EHYA_02226</name>
</gene>
<proteinExistence type="predicted"/>
<protein>
    <submittedName>
        <fullName evidence="1">Uncharacterized protein</fullName>
    </submittedName>
</protein>
<evidence type="ECO:0000313" key="2">
    <source>
        <dbReference type="Proteomes" id="UP000286931"/>
    </source>
</evidence>
<dbReference type="Proteomes" id="UP000286931">
    <property type="component" value="Unassembled WGS sequence"/>
</dbReference>
<dbReference type="RefSeq" id="WP_126636750.1">
    <property type="nucleotide sequence ID" value="NZ_BIFH01000016.1"/>
</dbReference>
<dbReference type="AlphaFoldDB" id="A0A401YIZ9"/>
<accession>A0A401YIZ9</accession>
<organism evidence="1 2">
    <name type="scientific">Embleya hyalina</name>
    <dbReference type="NCBI Taxonomy" id="516124"/>
    <lineage>
        <taxon>Bacteria</taxon>
        <taxon>Bacillati</taxon>
        <taxon>Actinomycetota</taxon>
        <taxon>Actinomycetes</taxon>
        <taxon>Kitasatosporales</taxon>
        <taxon>Streptomycetaceae</taxon>
        <taxon>Embleya</taxon>
    </lineage>
</organism>
<reference evidence="1 2" key="1">
    <citation type="submission" date="2018-12" db="EMBL/GenBank/DDBJ databases">
        <title>Draft genome sequence of Embleya hyalina NBRC 13850T.</title>
        <authorList>
            <person name="Komaki H."/>
            <person name="Hosoyama A."/>
            <person name="Kimura A."/>
            <person name="Ichikawa N."/>
            <person name="Tamura T."/>
        </authorList>
    </citation>
    <scope>NUCLEOTIDE SEQUENCE [LARGE SCALE GENOMIC DNA]</scope>
    <source>
        <strain evidence="1 2">NBRC 13850</strain>
    </source>
</reference>
<evidence type="ECO:0000313" key="1">
    <source>
        <dbReference type="EMBL" id="GCD94557.1"/>
    </source>
</evidence>